<gene>
    <name evidence="2" type="ORF">D7Z94_02830</name>
</gene>
<dbReference type="Pfam" id="PF13489">
    <property type="entry name" value="Methyltransf_23"/>
    <property type="match status" value="1"/>
</dbReference>
<comment type="caution">
    <text evidence="2">The sequence shown here is derived from an EMBL/GenBank/DDBJ whole genome shotgun (WGS) entry which is preliminary data.</text>
</comment>
<dbReference type="CDD" id="cd02440">
    <property type="entry name" value="AdoMet_MTases"/>
    <property type="match status" value="1"/>
</dbReference>
<dbReference type="EMBL" id="RBCJ01000001">
    <property type="protein sequence ID" value="RKN82793.1"/>
    <property type="molecule type" value="Genomic_DNA"/>
</dbReference>
<evidence type="ECO:0000313" key="2">
    <source>
        <dbReference type="EMBL" id="RKN82793.1"/>
    </source>
</evidence>
<evidence type="ECO:0000256" key="1">
    <source>
        <dbReference type="ARBA" id="ARBA00022679"/>
    </source>
</evidence>
<reference evidence="2 3" key="1">
    <citation type="submission" date="2018-10" db="EMBL/GenBank/DDBJ databases">
        <title>Ulvibacterium marinum gen. nov., sp. nov., a novel marine bacterium of the family Flavobacteriaceae, isolated from a culture of the green alga Ulva prolifera.</title>
        <authorList>
            <person name="Zhang Z."/>
        </authorList>
    </citation>
    <scope>NUCLEOTIDE SEQUENCE [LARGE SCALE GENOMIC DNA]</scope>
    <source>
        <strain evidence="2 3">CCMM003</strain>
    </source>
</reference>
<name>A0A3B0CAK7_9FLAO</name>
<dbReference type="RefSeq" id="WP_120709984.1">
    <property type="nucleotide sequence ID" value="NZ_RBCJ01000001.1"/>
</dbReference>
<dbReference type="InterPro" id="IPR029063">
    <property type="entry name" value="SAM-dependent_MTases_sf"/>
</dbReference>
<proteinExistence type="predicted"/>
<dbReference type="PANTHER" id="PTHR43861">
    <property type="entry name" value="TRANS-ACONITATE 2-METHYLTRANSFERASE-RELATED"/>
    <property type="match status" value="1"/>
</dbReference>
<protein>
    <submittedName>
        <fullName evidence="2">Class I SAM-dependent methyltransferase</fullName>
    </submittedName>
</protein>
<dbReference type="OrthoDB" id="2370471at2"/>
<keyword evidence="2" id="KW-0489">Methyltransferase</keyword>
<keyword evidence="3" id="KW-1185">Reference proteome</keyword>
<dbReference type="Proteomes" id="UP000276603">
    <property type="component" value="Unassembled WGS sequence"/>
</dbReference>
<dbReference type="Gene3D" id="3.40.50.150">
    <property type="entry name" value="Vaccinia Virus protein VP39"/>
    <property type="match status" value="1"/>
</dbReference>
<dbReference type="GO" id="GO:0008168">
    <property type="term" value="F:methyltransferase activity"/>
    <property type="evidence" value="ECO:0007669"/>
    <property type="project" value="UniProtKB-KW"/>
</dbReference>
<sequence>MKLYLKTKDYAISQEEFHLVYNKDMDMLITQPRPETLDKYYQSESYISHTDANSSLIEKLYQAVKKYSLGKKVKLINKYVKEKKTLLDFGAGTGDFLITAKKRNWSVAGVEPNSKARELAKTKGMNLSSKLDMLKNHKYKVITLWHVLEHLPNLEEQIEELISRLGDEGILVIAVPNFRSYDAKFYKEFWAGYDVPRHLWHFSKTAIEKLFSKHELKITKIKPMVFDAFYVAMLSEKYKTGKTNFLKAFCVGMWSNIKALGSGEYSSLIYVLKKV</sequence>
<dbReference type="AlphaFoldDB" id="A0A3B0CAK7"/>
<dbReference type="SUPFAM" id="SSF53335">
    <property type="entry name" value="S-adenosyl-L-methionine-dependent methyltransferases"/>
    <property type="match status" value="1"/>
</dbReference>
<dbReference type="PANTHER" id="PTHR43861:SF3">
    <property type="entry name" value="PUTATIVE (AFU_ORTHOLOGUE AFUA_2G14390)-RELATED"/>
    <property type="match status" value="1"/>
</dbReference>
<organism evidence="2 3">
    <name type="scientific">Ulvibacterium marinum</name>
    <dbReference type="NCBI Taxonomy" id="2419782"/>
    <lineage>
        <taxon>Bacteria</taxon>
        <taxon>Pseudomonadati</taxon>
        <taxon>Bacteroidota</taxon>
        <taxon>Flavobacteriia</taxon>
        <taxon>Flavobacteriales</taxon>
        <taxon>Flavobacteriaceae</taxon>
        <taxon>Ulvibacterium</taxon>
    </lineage>
</organism>
<keyword evidence="1 2" id="KW-0808">Transferase</keyword>
<evidence type="ECO:0000313" key="3">
    <source>
        <dbReference type="Proteomes" id="UP000276603"/>
    </source>
</evidence>
<accession>A0A3B0CAK7</accession>
<dbReference type="GO" id="GO:0032259">
    <property type="term" value="P:methylation"/>
    <property type="evidence" value="ECO:0007669"/>
    <property type="project" value="UniProtKB-KW"/>
</dbReference>